<gene>
    <name evidence="1" type="ORF">I8752_29020</name>
</gene>
<keyword evidence="2" id="KW-1185">Reference proteome</keyword>
<proteinExistence type="predicted"/>
<accession>A0A8J7LM94</accession>
<name>A0A8J7LM94_9NOST</name>
<evidence type="ECO:0000313" key="2">
    <source>
        <dbReference type="Proteomes" id="UP000662314"/>
    </source>
</evidence>
<evidence type="ECO:0000313" key="1">
    <source>
        <dbReference type="EMBL" id="MBH8576954.1"/>
    </source>
</evidence>
<protein>
    <submittedName>
        <fullName evidence="1">Uncharacterized protein</fullName>
    </submittedName>
</protein>
<reference evidence="1 2" key="1">
    <citation type="journal article" date="2021" name="Int. J. Syst. Evol. Microbiol.">
        <title>Amazonocrinis nigriterrae gen. nov., sp. nov., Atlanticothrix silvestris gen. nov., sp. nov. and Dendronalium phyllosphericum gen. nov., sp. nov., nostocacean cyanobacteria from Brazilian environments.</title>
        <authorList>
            <person name="Alvarenga D.O."/>
            <person name="Andreote A.P.D."/>
            <person name="Branco L.H.Z."/>
            <person name="Delbaje E."/>
            <person name="Cruz R.B."/>
            <person name="Varani A.M."/>
            <person name="Fiore M.F."/>
        </authorList>
    </citation>
    <scope>NUCLEOTIDE SEQUENCE [LARGE SCALE GENOMIC DNA]</scope>
    <source>
        <strain evidence="1 2">CENA369</strain>
    </source>
</reference>
<sequence length="57" mass="6455">MKRNIQLTVRLTESEHAAYSALASEMGTHLADLFRVSLNSQHADHLERLKRVGVSHE</sequence>
<dbReference type="EMBL" id="JAECZA010000245">
    <property type="protein sequence ID" value="MBH8576954.1"/>
    <property type="molecule type" value="Genomic_DNA"/>
</dbReference>
<dbReference type="Proteomes" id="UP000662314">
    <property type="component" value="Unassembled WGS sequence"/>
</dbReference>
<dbReference type="AlphaFoldDB" id="A0A8J7LM94"/>
<organism evidence="1 2">
    <name type="scientific">Dendronalium phyllosphericum CENA369</name>
    <dbReference type="NCBI Taxonomy" id="1725256"/>
    <lineage>
        <taxon>Bacteria</taxon>
        <taxon>Bacillati</taxon>
        <taxon>Cyanobacteriota</taxon>
        <taxon>Cyanophyceae</taxon>
        <taxon>Nostocales</taxon>
        <taxon>Nostocaceae</taxon>
        <taxon>Dendronalium</taxon>
        <taxon>Dendronalium phyllosphericum</taxon>
    </lineage>
</organism>
<dbReference type="RefSeq" id="WP_214435673.1">
    <property type="nucleotide sequence ID" value="NZ_CAWPUQ010000174.1"/>
</dbReference>
<comment type="caution">
    <text evidence="1">The sequence shown here is derived from an EMBL/GenBank/DDBJ whole genome shotgun (WGS) entry which is preliminary data.</text>
</comment>